<dbReference type="CDD" id="cd04651">
    <property type="entry name" value="LbH_G1P_AT_C"/>
    <property type="match status" value="1"/>
</dbReference>
<sequence length="410" mass="44954">MNSNEATRLLSIVLAGGKGNRLRPLTSHCAKPAVPFAGHYRIIDFVLSNCINSGCHDVLLLSQYEASGLHHYVQQHWQASPYAKTIQLVAAPADANTGTAGAVYQQLDRITKSSATHLCVLSADHIYKMDFRQMLDFHERKQACLTVAAIPVPVAIAHHFGVIALNSAGRMTGFIEKPSAEQAQQLANADGMVLASMGNYIFNRHCLLKVLQQDAAEPNSQHDFGHDIIPRMYPDEPVYVYEFLANTILGEEGNQAHYWRDVGTLDAFYQAHMDLLGPCPKVRLRNRFWPISGPIDALPPSYIAGSEQSGVQIQDSLISAGCELSHAHIRHSVLGPNCRVHQQAQLDHCVLLGNVEVGANARLQRCIVAENSSIAPYSLIGHESGLDQQRFECTESGVIVVPANSRVGYH</sequence>
<dbReference type="PANTHER" id="PTHR43523:SF2">
    <property type="entry name" value="GLUCOSE-1-PHOSPHATE ADENYLYLTRANSFERASE"/>
    <property type="match status" value="1"/>
</dbReference>
<comment type="caution">
    <text evidence="11">The sequence shown here is derived from an EMBL/GenBank/DDBJ whole genome shotgun (WGS) entry which is preliminary data.</text>
</comment>
<name>A0ABT9GZY4_9GAMM</name>
<reference evidence="11 12" key="1">
    <citation type="submission" date="2023-08" db="EMBL/GenBank/DDBJ databases">
        <authorList>
            <person name="Joshi A."/>
            <person name="Thite S."/>
        </authorList>
    </citation>
    <scope>NUCLEOTIDE SEQUENCE [LARGE SCALE GENOMIC DNA]</scope>
    <source>
        <strain evidence="11 12">AC40</strain>
    </source>
</reference>
<dbReference type="SUPFAM" id="SSF51161">
    <property type="entry name" value="Trimeric LpxA-like enzymes"/>
    <property type="match status" value="1"/>
</dbReference>
<proteinExistence type="inferred from homology"/>
<evidence type="ECO:0000259" key="9">
    <source>
        <dbReference type="Pfam" id="PF00483"/>
    </source>
</evidence>
<dbReference type="InterPro" id="IPR005836">
    <property type="entry name" value="ADP_Glu_pyroP_CS"/>
</dbReference>
<evidence type="ECO:0000313" key="11">
    <source>
        <dbReference type="EMBL" id="MDP4536607.1"/>
    </source>
</evidence>
<dbReference type="InterPro" id="IPR011831">
    <property type="entry name" value="ADP-Glc_PPase"/>
</dbReference>
<keyword evidence="12" id="KW-1185">Reference proteome</keyword>
<dbReference type="InterPro" id="IPR029044">
    <property type="entry name" value="Nucleotide-diphossugar_trans"/>
</dbReference>
<dbReference type="Gene3D" id="2.160.10.10">
    <property type="entry name" value="Hexapeptide repeat proteins"/>
    <property type="match status" value="1"/>
</dbReference>
<evidence type="ECO:0000256" key="5">
    <source>
        <dbReference type="ARBA" id="ARBA00022741"/>
    </source>
</evidence>
<organism evidence="11 12">
    <name type="scientific">Alkalimonas collagenimarina</name>
    <dbReference type="NCBI Taxonomy" id="400390"/>
    <lineage>
        <taxon>Bacteria</taxon>
        <taxon>Pseudomonadati</taxon>
        <taxon>Pseudomonadota</taxon>
        <taxon>Gammaproteobacteria</taxon>
        <taxon>Alkalimonas</taxon>
    </lineage>
</organism>
<dbReference type="Proteomes" id="UP001231616">
    <property type="component" value="Unassembled WGS sequence"/>
</dbReference>
<dbReference type="RefSeq" id="WP_305893872.1">
    <property type="nucleotide sequence ID" value="NZ_JAUZVZ010000013.1"/>
</dbReference>
<dbReference type="Pfam" id="PF24894">
    <property type="entry name" value="Hexapep_GlmU"/>
    <property type="match status" value="1"/>
</dbReference>
<evidence type="ECO:0000256" key="1">
    <source>
        <dbReference type="ARBA" id="ARBA00010443"/>
    </source>
</evidence>
<keyword evidence="7" id="KW-0320">Glycogen biosynthesis</keyword>
<dbReference type="InterPro" id="IPR056818">
    <property type="entry name" value="GlmU/GlgC-like_hexapep"/>
</dbReference>
<evidence type="ECO:0000313" key="12">
    <source>
        <dbReference type="Proteomes" id="UP001231616"/>
    </source>
</evidence>
<comment type="similarity">
    <text evidence="1">Belongs to the bacterial/plant glucose-1-phosphate adenylyltransferase family.</text>
</comment>
<dbReference type="EMBL" id="JAUZVZ010000013">
    <property type="protein sequence ID" value="MDP4536607.1"/>
    <property type="molecule type" value="Genomic_DNA"/>
</dbReference>
<accession>A0ABT9GZY4</accession>
<feature type="domain" description="Glucose-1-phosphate adenylyltransferase/Bifunctional protein GlmU-like C-terminal hexapeptide" evidence="10">
    <location>
        <begin position="301"/>
        <end position="401"/>
    </location>
</feature>
<dbReference type="CDD" id="cd02508">
    <property type="entry name" value="ADP_Glucose_PP"/>
    <property type="match status" value="1"/>
</dbReference>
<dbReference type="InterPro" id="IPR005835">
    <property type="entry name" value="NTP_transferase_dom"/>
</dbReference>
<keyword evidence="2" id="KW-0321">Glycogen metabolism</keyword>
<evidence type="ECO:0000256" key="6">
    <source>
        <dbReference type="ARBA" id="ARBA00022840"/>
    </source>
</evidence>
<dbReference type="Pfam" id="PF00483">
    <property type="entry name" value="NTP_transferase"/>
    <property type="match status" value="1"/>
</dbReference>
<keyword evidence="5" id="KW-0547">Nucleotide-binding</keyword>
<evidence type="ECO:0000256" key="3">
    <source>
        <dbReference type="ARBA" id="ARBA00022679"/>
    </source>
</evidence>
<dbReference type="SUPFAM" id="SSF53448">
    <property type="entry name" value="Nucleotide-diphospho-sugar transferases"/>
    <property type="match status" value="1"/>
</dbReference>
<keyword evidence="3" id="KW-0808">Transferase</keyword>
<evidence type="ECO:0000256" key="4">
    <source>
        <dbReference type="ARBA" id="ARBA00022695"/>
    </source>
</evidence>
<keyword evidence="8" id="KW-0119">Carbohydrate metabolism</keyword>
<gene>
    <name evidence="11" type="ORF">Q3O60_10440</name>
</gene>
<protein>
    <submittedName>
        <fullName evidence="11">Sugar phosphate nucleotidyltransferase</fullName>
    </submittedName>
</protein>
<keyword evidence="6" id="KW-0067">ATP-binding</keyword>
<evidence type="ECO:0000256" key="7">
    <source>
        <dbReference type="ARBA" id="ARBA00023056"/>
    </source>
</evidence>
<evidence type="ECO:0000256" key="2">
    <source>
        <dbReference type="ARBA" id="ARBA00022600"/>
    </source>
</evidence>
<dbReference type="PANTHER" id="PTHR43523">
    <property type="entry name" value="GLUCOSE-1-PHOSPHATE ADENYLYLTRANSFERASE-RELATED"/>
    <property type="match status" value="1"/>
</dbReference>
<keyword evidence="4" id="KW-0548">Nucleotidyltransferase</keyword>
<feature type="domain" description="Nucleotidyl transferase" evidence="9">
    <location>
        <begin position="11"/>
        <end position="275"/>
    </location>
</feature>
<evidence type="ECO:0000256" key="8">
    <source>
        <dbReference type="ARBA" id="ARBA00023277"/>
    </source>
</evidence>
<dbReference type="Gene3D" id="3.90.550.10">
    <property type="entry name" value="Spore Coat Polysaccharide Biosynthesis Protein SpsA, Chain A"/>
    <property type="match status" value="1"/>
</dbReference>
<evidence type="ECO:0000259" key="10">
    <source>
        <dbReference type="Pfam" id="PF24894"/>
    </source>
</evidence>
<dbReference type="PROSITE" id="PS00810">
    <property type="entry name" value="ADP_GLC_PYROPHOSPH_3"/>
    <property type="match status" value="1"/>
</dbReference>
<dbReference type="InterPro" id="IPR011004">
    <property type="entry name" value="Trimer_LpxA-like_sf"/>
</dbReference>